<gene>
    <name evidence="1" type="ORF">DILT_LOCUS8577</name>
</gene>
<protein>
    <submittedName>
        <fullName evidence="1">Uncharacterized protein</fullName>
    </submittedName>
</protein>
<organism evidence="1 2">
    <name type="scientific">Dibothriocephalus latus</name>
    <name type="common">Fish tapeworm</name>
    <name type="synonym">Diphyllobothrium latum</name>
    <dbReference type="NCBI Taxonomy" id="60516"/>
    <lineage>
        <taxon>Eukaryota</taxon>
        <taxon>Metazoa</taxon>
        <taxon>Spiralia</taxon>
        <taxon>Lophotrochozoa</taxon>
        <taxon>Platyhelminthes</taxon>
        <taxon>Cestoda</taxon>
        <taxon>Eucestoda</taxon>
        <taxon>Diphyllobothriidea</taxon>
        <taxon>Diphyllobothriidae</taxon>
        <taxon>Dibothriocephalus</taxon>
    </lineage>
</organism>
<dbReference type="PANTHER" id="PTHR22878">
    <property type="entry name" value="DYNEIN HEAVY CHAIN 6, AXONEMAL-LIKE-RELATED"/>
    <property type="match status" value="1"/>
</dbReference>
<dbReference type="Proteomes" id="UP000281553">
    <property type="component" value="Unassembled WGS sequence"/>
</dbReference>
<dbReference type="GO" id="GO:0030286">
    <property type="term" value="C:dynein complex"/>
    <property type="evidence" value="ECO:0007669"/>
    <property type="project" value="InterPro"/>
</dbReference>
<dbReference type="GO" id="GO:0051959">
    <property type="term" value="F:dynein light intermediate chain binding"/>
    <property type="evidence" value="ECO:0007669"/>
    <property type="project" value="InterPro"/>
</dbReference>
<proteinExistence type="predicted"/>
<dbReference type="AlphaFoldDB" id="A0A3P7P3Y2"/>
<dbReference type="GO" id="GO:0045505">
    <property type="term" value="F:dynein intermediate chain binding"/>
    <property type="evidence" value="ECO:0007669"/>
    <property type="project" value="InterPro"/>
</dbReference>
<reference evidence="1 2" key="1">
    <citation type="submission" date="2018-11" db="EMBL/GenBank/DDBJ databases">
        <authorList>
            <consortium name="Pathogen Informatics"/>
        </authorList>
    </citation>
    <scope>NUCLEOTIDE SEQUENCE [LARGE SCALE GENOMIC DNA]</scope>
</reference>
<accession>A0A3P7P3Y2</accession>
<evidence type="ECO:0000313" key="1">
    <source>
        <dbReference type="EMBL" id="VDN12746.1"/>
    </source>
</evidence>
<dbReference type="GO" id="GO:0007018">
    <property type="term" value="P:microtubule-based movement"/>
    <property type="evidence" value="ECO:0007669"/>
    <property type="project" value="InterPro"/>
</dbReference>
<dbReference type="InterPro" id="IPR026983">
    <property type="entry name" value="DHC"/>
</dbReference>
<dbReference type="OrthoDB" id="6278762at2759"/>
<keyword evidence="2" id="KW-1185">Reference proteome</keyword>
<evidence type="ECO:0000313" key="2">
    <source>
        <dbReference type="Proteomes" id="UP000281553"/>
    </source>
</evidence>
<name>A0A3P7P3Y2_DIBLA</name>
<dbReference type="EMBL" id="UYRU01054638">
    <property type="protein sequence ID" value="VDN12746.1"/>
    <property type="molecule type" value="Genomic_DNA"/>
</dbReference>
<sequence length="96" mass="11050">MGNPHPNPAPAWLSEKSWAEIVRANDLPSLNGFQKSVTTRTNEWKAIYDNSAPQNMTFPEPFSKTRGLDRLVILRCLRPDKIVPAVQVRSHRIRWQ</sequence>
<dbReference type="PANTHER" id="PTHR22878:SF71">
    <property type="entry name" value="DYNEIN, AXONEMAL, HEAVY CHAIN 3"/>
    <property type="match status" value="1"/>
</dbReference>